<evidence type="ECO:0000313" key="2">
    <source>
        <dbReference type="Proteomes" id="UP000326912"/>
    </source>
</evidence>
<protein>
    <submittedName>
        <fullName evidence="1">Uncharacterized protein</fullName>
    </submittedName>
</protein>
<proteinExistence type="predicted"/>
<comment type="caution">
    <text evidence="1">The sequence shown here is derived from an EMBL/GenBank/DDBJ whole genome shotgun (WGS) entry which is preliminary data.</text>
</comment>
<dbReference type="AlphaFoldDB" id="A0A5J4KMW6"/>
<evidence type="ECO:0000313" key="1">
    <source>
        <dbReference type="EMBL" id="GER86526.1"/>
    </source>
</evidence>
<organism evidence="1 2">
    <name type="scientific">Dictyobacter vulcani</name>
    <dbReference type="NCBI Taxonomy" id="2607529"/>
    <lineage>
        <taxon>Bacteria</taxon>
        <taxon>Bacillati</taxon>
        <taxon>Chloroflexota</taxon>
        <taxon>Ktedonobacteria</taxon>
        <taxon>Ktedonobacterales</taxon>
        <taxon>Dictyobacteraceae</taxon>
        <taxon>Dictyobacter</taxon>
    </lineage>
</organism>
<accession>A0A5J4KMW6</accession>
<sequence>MKVQVVDYVDVEKKALELGLTPPTELAILPKNFDTAISVEELVNESSTPTIRSLWRQNGIVETRIEKQGTKIPLESRKSWEWVGPVIYISTWMLTNTAIPITLNLISSYLYDVLKGHQHDDGEVTLDFVSEIVEKNKKSKKKTFRRLTIKCSPKELREIKPEDIINLMDE</sequence>
<keyword evidence="2" id="KW-1185">Reference proteome</keyword>
<dbReference type="RefSeq" id="WP_162004910.1">
    <property type="nucleotide sequence ID" value="NZ_BKZW01000001.1"/>
</dbReference>
<gene>
    <name evidence="1" type="ORF">KDW_06880</name>
</gene>
<reference evidence="1 2" key="1">
    <citation type="submission" date="2019-10" db="EMBL/GenBank/DDBJ databases">
        <title>Dictyobacter vulcani sp. nov., within the class Ktedonobacteria, isolated from soil of volcanic Mt. Zao.</title>
        <authorList>
            <person name="Zheng Y."/>
            <person name="Wang C.M."/>
            <person name="Sakai Y."/>
            <person name="Abe K."/>
            <person name="Yokota A."/>
            <person name="Yabe S."/>
        </authorList>
    </citation>
    <scope>NUCLEOTIDE SEQUENCE [LARGE SCALE GENOMIC DNA]</scope>
    <source>
        <strain evidence="1 2">W12</strain>
    </source>
</reference>
<name>A0A5J4KMW6_9CHLR</name>
<dbReference type="Proteomes" id="UP000326912">
    <property type="component" value="Unassembled WGS sequence"/>
</dbReference>
<dbReference type="EMBL" id="BKZW01000001">
    <property type="protein sequence ID" value="GER86526.1"/>
    <property type="molecule type" value="Genomic_DNA"/>
</dbReference>